<evidence type="ECO:0000313" key="10">
    <source>
        <dbReference type="EMBL" id="TRO81169.1"/>
    </source>
</evidence>
<dbReference type="PANTHER" id="PTHR43547:SF2">
    <property type="entry name" value="HYBRID SIGNAL TRANSDUCTION HISTIDINE KINASE C"/>
    <property type="match status" value="1"/>
</dbReference>
<dbReference type="GO" id="GO:0000155">
    <property type="term" value="F:phosphorelay sensor kinase activity"/>
    <property type="evidence" value="ECO:0007669"/>
    <property type="project" value="InterPro"/>
</dbReference>
<organism evidence="10 11">
    <name type="scientific">Trichloromonas acetexigens</name>
    <dbReference type="NCBI Taxonomy" id="38815"/>
    <lineage>
        <taxon>Bacteria</taxon>
        <taxon>Pseudomonadati</taxon>
        <taxon>Thermodesulfobacteriota</taxon>
        <taxon>Desulfuromonadia</taxon>
        <taxon>Desulfuromonadales</taxon>
        <taxon>Trichloromonadaceae</taxon>
        <taxon>Trichloromonas</taxon>
    </lineage>
</organism>
<protein>
    <recommendedName>
        <fullName evidence="2">histidine kinase</fullName>
        <ecNumber evidence="2">2.7.13.3</ecNumber>
    </recommendedName>
</protein>
<dbReference type="SUPFAM" id="SSF52172">
    <property type="entry name" value="CheY-like"/>
    <property type="match status" value="1"/>
</dbReference>
<dbReference type="Gene3D" id="1.10.287.130">
    <property type="match status" value="1"/>
</dbReference>
<dbReference type="CDD" id="cd00075">
    <property type="entry name" value="HATPase"/>
    <property type="match status" value="1"/>
</dbReference>
<dbReference type="InterPro" id="IPR036890">
    <property type="entry name" value="HATPase_C_sf"/>
</dbReference>
<keyword evidence="7" id="KW-0175">Coiled coil</keyword>
<comment type="catalytic activity">
    <reaction evidence="1">
        <text>ATP + protein L-histidine = ADP + protein N-phospho-L-histidine.</text>
        <dbReference type="EC" id="2.7.13.3"/>
    </reaction>
</comment>
<dbReference type="PRINTS" id="PR00344">
    <property type="entry name" value="BCTRLSENSOR"/>
</dbReference>
<dbReference type="Pfam" id="PF00072">
    <property type="entry name" value="Response_reg"/>
    <property type="match status" value="1"/>
</dbReference>
<dbReference type="Gene3D" id="3.40.50.2300">
    <property type="match status" value="1"/>
</dbReference>
<dbReference type="SUPFAM" id="SSF55874">
    <property type="entry name" value="ATPase domain of HSP90 chaperone/DNA topoisomerase II/histidine kinase"/>
    <property type="match status" value="1"/>
</dbReference>
<dbReference type="SMART" id="SM00388">
    <property type="entry name" value="HisKA"/>
    <property type="match status" value="1"/>
</dbReference>
<evidence type="ECO:0000313" key="11">
    <source>
        <dbReference type="Proteomes" id="UP000317155"/>
    </source>
</evidence>
<reference evidence="10 11" key="1">
    <citation type="submission" date="2019-07" db="EMBL/GenBank/DDBJ databases">
        <title>Insights of Desulfuromonas acetexigens electromicrobiology.</title>
        <authorList>
            <person name="Katuri K."/>
            <person name="Sapireddy V."/>
            <person name="Shaw D.R."/>
            <person name="Saikaly P."/>
        </authorList>
    </citation>
    <scope>NUCLEOTIDE SEQUENCE [LARGE SCALE GENOMIC DNA]</scope>
    <source>
        <strain evidence="10 11">2873</strain>
    </source>
</reference>
<dbReference type="PROSITE" id="PS50109">
    <property type="entry name" value="HIS_KIN"/>
    <property type="match status" value="1"/>
</dbReference>
<proteinExistence type="predicted"/>
<dbReference type="CDD" id="cd00082">
    <property type="entry name" value="HisKA"/>
    <property type="match status" value="1"/>
</dbReference>
<evidence type="ECO:0000256" key="7">
    <source>
        <dbReference type="SAM" id="Coils"/>
    </source>
</evidence>
<dbReference type="InterPro" id="IPR003594">
    <property type="entry name" value="HATPase_dom"/>
</dbReference>
<evidence type="ECO:0000259" key="8">
    <source>
        <dbReference type="PROSITE" id="PS50109"/>
    </source>
</evidence>
<evidence type="ECO:0000256" key="6">
    <source>
        <dbReference type="PROSITE-ProRule" id="PRU00169"/>
    </source>
</evidence>
<keyword evidence="5" id="KW-0418">Kinase</keyword>
<dbReference type="Pfam" id="PF00512">
    <property type="entry name" value="HisKA"/>
    <property type="match status" value="1"/>
</dbReference>
<name>A0A550JD87_9BACT</name>
<feature type="domain" description="Histidine kinase" evidence="8">
    <location>
        <begin position="181"/>
        <end position="387"/>
    </location>
</feature>
<evidence type="ECO:0000256" key="2">
    <source>
        <dbReference type="ARBA" id="ARBA00012438"/>
    </source>
</evidence>
<dbReference type="SMART" id="SM00387">
    <property type="entry name" value="HATPase_c"/>
    <property type="match status" value="1"/>
</dbReference>
<keyword evidence="3 6" id="KW-0597">Phosphoprotein</keyword>
<dbReference type="RefSeq" id="WP_092057897.1">
    <property type="nucleotide sequence ID" value="NZ_FOJJ01000038.1"/>
</dbReference>
<sequence>MDRRILVVDDEKIIRELTSMILRARGFEVLTAENGEAGMALIEEQRPAVVLLDYMMPYMDGLTALKKIREGYPETYVIMFTGKGSEEIAVELMKAGASDYILKPFNNQDLIDRLETVLRIRKIELNNKELRQERERLLREIEEWNRELERRVAEKSRELEQAHAEIVQGEKLVALGHLSAGMAHEIRNPLNTISLFMQLLKNGLEPGSEPVSYVDKALKEVDRIDDILINLLASSKRPRFELHMQSLPEIIDQVLEGFAEQIRAYGVTLNKTFATMPPPILADGKELEQVFNNILANALYEMQQGGTLDFELRHDNQAIYVTISDTGAGIPEEHLHHIFDPFYTTKSKGTGCGLSVVLRIVKTYGGRIWVESVPGQGTTFHVQLPLE</sequence>
<dbReference type="PANTHER" id="PTHR43547">
    <property type="entry name" value="TWO-COMPONENT HISTIDINE KINASE"/>
    <property type="match status" value="1"/>
</dbReference>
<dbReference type="Pfam" id="PF02518">
    <property type="entry name" value="HATPase_c"/>
    <property type="match status" value="1"/>
</dbReference>
<dbReference type="EMBL" id="VJVV01000006">
    <property type="protein sequence ID" value="TRO81169.1"/>
    <property type="molecule type" value="Genomic_DNA"/>
</dbReference>
<keyword evidence="11" id="KW-1185">Reference proteome</keyword>
<dbReference type="OrthoDB" id="9805967at2"/>
<dbReference type="InterPro" id="IPR036097">
    <property type="entry name" value="HisK_dim/P_sf"/>
</dbReference>
<feature type="domain" description="Response regulatory" evidence="9">
    <location>
        <begin position="4"/>
        <end position="118"/>
    </location>
</feature>
<evidence type="ECO:0000256" key="1">
    <source>
        <dbReference type="ARBA" id="ARBA00000085"/>
    </source>
</evidence>
<keyword evidence="4" id="KW-0808">Transferase</keyword>
<feature type="coiled-coil region" evidence="7">
    <location>
        <begin position="120"/>
        <end position="165"/>
    </location>
</feature>
<evidence type="ECO:0000256" key="5">
    <source>
        <dbReference type="ARBA" id="ARBA00022777"/>
    </source>
</evidence>
<feature type="modified residue" description="4-aspartylphosphate" evidence="6">
    <location>
        <position position="53"/>
    </location>
</feature>
<dbReference type="FunFam" id="3.30.565.10:FF:000006">
    <property type="entry name" value="Sensor histidine kinase WalK"/>
    <property type="match status" value="1"/>
</dbReference>
<dbReference type="Proteomes" id="UP000317155">
    <property type="component" value="Unassembled WGS sequence"/>
</dbReference>
<comment type="caution">
    <text evidence="10">The sequence shown here is derived from an EMBL/GenBank/DDBJ whole genome shotgun (WGS) entry which is preliminary data.</text>
</comment>
<dbReference type="InterPro" id="IPR004358">
    <property type="entry name" value="Sig_transdc_His_kin-like_C"/>
</dbReference>
<dbReference type="EC" id="2.7.13.3" evidence="2"/>
<evidence type="ECO:0000256" key="3">
    <source>
        <dbReference type="ARBA" id="ARBA00022553"/>
    </source>
</evidence>
<dbReference type="SUPFAM" id="SSF47384">
    <property type="entry name" value="Homodimeric domain of signal transducing histidine kinase"/>
    <property type="match status" value="1"/>
</dbReference>
<dbReference type="Gene3D" id="3.30.565.10">
    <property type="entry name" value="Histidine kinase-like ATPase, C-terminal domain"/>
    <property type="match status" value="1"/>
</dbReference>
<dbReference type="InterPro" id="IPR003661">
    <property type="entry name" value="HisK_dim/P_dom"/>
</dbReference>
<dbReference type="SMART" id="SM00448">
    <property type="entry name" value="REC"/>
    <property type="match status" value="1"/>
</dbReference>
<dbReference type="InterPro" id="IPR005467">
    <property type="entry name" value="His_kinase_dom"/>
</dbReference>
<dbReference type="AlphaFoldDB" id="A0A550JD87"/>
<dbReference type="InterPro" id="IPR011006">
    <property type="entry name" value="CheY-like_superfamily"/>
</dbReference>
<dbReference type="InterPro" id="IPR001789">
    <property type="entry name" value="Sig_transdc_resp-reg_receiver"/>
</dbReference>
<gene>
    <name evidence="10" type="ORF">FL622_09685</name>
</gene>
<evidence type="ECO:0000256" key="4">
    <source>
        <dbReference type="ARBA" id="ARBA00022679"/>
    </source>
</evidence>
<accession>A0A550JD87</accession>
<evidence type="ECO:0000259" key="9">
    <source>
        <dbReference type="PROSITE" id="PS50110"/>
    </source>
</evidence>
<dbReference type="PROSITE" id="PS50110">
    <property type="entry name" value="RESPONSE_REGULATORY"/>
    <property type="match status" value="1"/>
</dbReference>
<dbReference type="CDD" id="cd00156">
    <property type="entry name" value="REC"/>
    <property type="match status" value="1"/>
</dbReference>